<dbReference type="Proteomes" id="UP000094197">
    <property type="component" value="Chromosome 1"/>
</dbReference>
<protein>
    <submittedName>
        <fullName evidence="1">Uncharacterized protein</fullName>
    </submittedName>
</protein>
<reference evidence="1 2" key="1">
    <citation type="submission" date="2016-04" db="EMBL/GenBank/DDBJ databases">
        <title>Complete genome seqeunce of Leptospira alstonii serovar Room22.</title>
        <authorList>
            <person name="Nally J.E."/>
            <person name="Bayles D.O."/>
            <person name="Hurley D."/>
            <person name="Fanning S."/>
            <person name="McMahon B.J."/>
            <person name="Arent Z."/>
        </authorList>
    </citation>
    <scope>NUCLEOTIDE SEQUENCE [LARGE SCALE GENOMIC DNA]</scope>
    <source>
        <strain evidence="1 2">GWTS #1</strain>
    </source>
</reference>
<accession>A0A1D7USR3</accession>
<dbReference type="KEGG" id="laj:A0128_01520"/>
<sequence>MRAESSEIRKSLGHDLKKLRSLYKIIFDQKMTPRDEKRKNKFLLLSSFRNEFLKKRKMTPELIRPCLFLQSFQAFNYVQRAIQSNKLFTLEFSIKGKGSPEMAKIKS</sequence>
<evidence type="ECO:0000313" key="2">
    <source>
        <dbReference type="Proteomes" id="UP000094197"/>
    </source>
</evidence>
<gene>
    <name evidence="1" type="ORF">A0128_01520</name>
</gene>
<keyword evidence="2" id="KW-1185">Reference proteome</keyword>
<evidence type="ECO:0000313" key="1">
    <source>
        <dbReference type="EMBL" id="AOP32662.1"/>
    </source>
</evidence>
<proteinExistence type="predicted"/>
<dbReference type="EMBL" id="CP015217">
    <property type="protein sequence ID" value="AOP32662.1"/>
    <property type="molecule type" value="Genomic_DNA"/>
</dbReference>
<dbReference type="AlphaFoldDB" id="A0A1D7USR3"/>
<name>A0A1D7USR3_9LEPT</name>
<organism evidence="1 2">
    <name type="scientific">Leptospira tipperaryensis</name>
    <dbReference type="NCBI Taxonomy" id="2564040"/>
    <lineage>
        <taxon>Bacteria</taxon>
        <taxon>Pseudomonadati</taxon>
        <taxon>Spirochaetota</taxon>
        <taxon>Spirochaetia</taxon>
        <taxon>Leptospirales</taxon>
        <taxon>Leptospiraceae</taxon>
        <taxon>Leptospira</taxon>
    </lineage>
</organism>